<reference evidence="1" key="1">
    <citation type="journal article" date="2014" name="Front. Microbiol.">
        <title>High frequency of phylogenetically diverse reductive dehalogenase-homologous genes in deep subseafloor sedimentary metagenomes.</title>
        <authorList>
            <person name="Kawai M."/>
            <person name="Futagami T."/>
            <person name="Toyoda A."/>
            <person name="Takaki Y."/>
            <person name="Nishi S."/>
            <person name="Hori S."/>
            <person name="Arai W."/>
            <person name="Tsubouchi T."/>
            <person name="Morono Y."/>
            <person name="Uchiyama I."/>
            <person name="Ito T."/>
            <person name="Fujiyama A."/>
            <person name="Inagaki F."/>
            <person name="Takami H."/>
        </authorList>
    </citation>
    <scope>NUCLEOTIDE SEQUENCE</scope>
    <source>
        <strain evidence="1">Expedition CK06-06</strain>
    </source>
</reference>
<dbReference type="EMBL" id="BARS01050730">
    <property type="protein sequence ID" value="GAG50989.1"/>
    <property type="molecule type" value="Genomic_DNA"/>
</dbReference>
<dbReference type="AlphaFoldDB" id="X0Y4Z6"/>
<protein>
    <submittedName>
        <fullName evidence="1">Uncharacterized protein</fullName>
    </submittedName>
</protein>
<dbReference type="InterPro" id="IPR035198">
    <property type="entry name" value="SU10_MCP"/>
</dbReference>
<dbReference type="Pfam" id="PF17236">
    <property type="entry name" value="SU10_MCP"/>
    <property type="match status" value="1"/>
</dbReference>
<sequence length="238" mass="25817">IDDADWTDPSADTTFGVDNADRFRIGDQVRPTGSGELLLVTATDTGAGTITVTRGYGGTTPEDLADNQVLHILGNAALEGDDSPSVRFTSRSRKGNWTQIFTDAVRVSGSDLAVRKLSVADELDYQKTERLRELLRDLEATAINGASPSSDPQGSSSVRRTMKGIVPTLTTNIFKPNVDGFPADTDLTETQLNLALRLVWEQASSRIDTIVVSGYQKRRINSFITSSRAYGPSDVAYR</sequence>
<feature type="non-terminal residue" evidence="1">
    <location>
        <position position="238"/>
    </location>
</feature>
<organism evidence="1">
    <name type="scientific">marine sediment metagenome</name>
    <dbReference type="NCBI Taxonomy" id="412755"/>
    <lineage>
        <taxon>unclassified sequences</taxon>
        <taxon>metagenomes</taxon>
        <taxon>ecological metagenomes</taxon>
    </lineage>
</organism>
<feature type="non-terminal residue" evidence="1">
    <location>
        <position position="1"/>
    </location>
</feature>
<gene>
    <name evidence="1" type="ORF">S01H1_75680</name>
</gene>
<comment type="caution">
    <text evidence="1">The sequence shown here is derived from an EMBL/GenBank/DDBJ whole genome shotgun (WGS) entry which is preliminary data.</text>
</comment>
<proteinExistence type="predicted"/>
<name>X0Y4Z6_9ZZZZ</name>
<accession>X0Y4Z6</accession>
<evidence type="ECO:0000313" key="1">
    <source>
        <dbReference type="EMBL" id="GAG50989.1"/>
    </source>
</evidence>